<dbReference type="PANTHER" id="PTHR15004">
    <property type="entry name" value="GLUTAMYL-TRNA(GLN) AMIDOTRANSFERASE SUBUNIT C, MITOCHONDRIAL"/>
    <property type="match status" value="1"/>
</dbReference>
<evidence type="ECO:0000259" key="2">
    <source>
        <dbReference type="PROSITE" id="PS50053"/>
    </source>
</evidence>
<dbReference type="SUPFAM" id="SSF141000">
    <property type="entry name" value="Glu-tRNAGln amidotransferase C subunit"/>
    <property type="match status" value="1"/>
</dbReference>
<dbReference type="SUPFAM" id="SSF54236">
    <property type="entry name" value="Ubiquitin-like"/>
    <property type="match status" value="2"/>
</dbReference>
<comment type="subunit">
    <text evidence="1">Subunit of the heterotrimeric GatCAB amidotransferase (AdT) complex, composed of A (QRSL1), B (GATB) and C (GATC) subunits.</text>
</comment>
<evidence type="ECO:0000256" key="1">
    <source>
        <dbReference type="HAMAP-Rule" id="MF_03149"/>
    </source>
</evidence>
<protein>
    <recommendedName>
        <fullName evidence="1">Glutamyl-tRNA(Gln) amidotransferase subunit C, mitochondrial</fullName>
        <shortName evidence="1">Glu-AdT subunit C</shortName>
        <ecNumber evidence="1">6.3.5.-</ecNumber>
    </recommendedName>
</protein>
<name>A0A6G0IKU8_LARCR</name>
<keyword evidence="3" id="KW-0808">Transferase</keyword>
<dbReference type="GO" id="GO:0006450">
    <property type="term" value="P:regulation of translational fidelity"/>
    <property type="evidence" value="ECO:0007669"/>
    <property type="project" value="InterPro"/>
</dbReference>
<keyword evidence="1" id="KW-0436">Ligase</keyword>
<dbReference type="GO" id="GO:0005739">
    <property type="term" value="C:mitochondrion"/>
    <property type="evidence" value="ECO:0007669"/>
    <property type="project" value="UniProtKB-SubCell"/>
</dbReference>
<dbReference type="SMART" id="SM00213">
    <property type="entry name" value="UBQ"/>
    <property type="match status" value="2"/>
</dbReference>
<keyword evidence="1" id="KW-0496">Mitochondrion</keyword>
<accession>A0A6G0IKU8</accession>
<keyword evidence="1" id="KW-0547">Nucleotide-binding</keyword>
<dbReference type="GO" id="GO:0070681">
    <property type="term" value="P:glutaminyl-tRNAGln biosynthesis via transamidation"/>
    <property type="evidence" value="ECO:0007669"/>
    <property type="project" value="UniProtKB-UniRule"/>
</dbReference>
<dbReference type="AlphaFoldDB" id="A0A6G0IKU8"/>
<dbReference type="GO" id="GO:0030956">
    <property type="term" value="C:glutamyl-tRNA(Gln) amidotransferase complex"/>
    <property type="evidence" value="ECO:0007669"/>
    <property type="project" value="UniProtKB-UniRule"/>
</dbReference>
<feature type="domain" description="Ubiquitin-like" evidence="2">
    <location>
        <begin position="256"/>
        <end position="330"/>
    </location>
</feature>
<dbReference type="GO" id="GO:0050567">
    <property type="term" value="F:glutaminyl-tRNA synthase (glutamine-hydrolyzing) activity"/>
    <property type="evidence" value="ECO:0007669"/>
    <property type="project" value="UniProtKB-UniRule"/>
</dbReference>
<dbReference type="PANTHER" id="PTHR15004:SF0">
    <property type="entry name" value="GLUTAMYL-TRNA(GLN) AMIDOTRANSFERASE SUBUNIT C, MITOCHONDRIAL"/>
    <property type="match status" value="1"/>
</dbReference>
<dbReference type="Pfam" id="PF00240">
    <property type="entry name" value="ubiquitin"/>
    <property type="match status" value="2"/>
</dbReference>
<dbReference type="HAMAP" id="MF_00122">
    <property type="entry name" value="GatC"/>
    <property type="match status" value="1"/>
</dbReference>
<dbReference type="Pfam" id="PF02686">
    <property type="entry name" value="GatC"/>
    <property type="match status" value="1"/>
</dbReference>
<reference evidence="3 4" key="1">
    <citation type="submission" date="2019-07" db="EMBL/GenBank/DDBJ databases">
        <title>Chromosome genome assembly for large yellow croaker.</title>
        <authorList>
            <person name="Xiao S."/>
        </authorList>
    </citation>
    <scope>NUCLEOTIDE SEQUENCE [LARGE SCALE GENOMIC DNA]</scope>
    <source>
        <strain evidence="3">JMULYC20181020</strain>
        <tissue evidence="3">Muscle</tissue>
    </source>
</reference>
<keyword evidence="4" id="KW-1185">Reference proteome</keyword>
<comment type="caution">
    <text evidence="3">The sequence shown here is derived from an EMBL/GenBank/DDBJ whole genome shotgun (WGS) entry which is preliminary data.</text>
</comment>
<proteinExistence type="inferred from homology"/>
<dbReference type="Gene3D" id="3.10.20.90">
    <property type="entry name" value="Phosphatidylinositol 3-kinase Catalytic Subunit, Chain A, domain 1"/>
    <property type="match status" value="2"/>
</dbReference>
<dbReference type="Proteomes" id="UP000424527">
    <property type="component" value="Unassembled WGS sequence"/>
</dbReference>
<dbReference type="InterPro" id="IPR036113">
    <property type="entry name" value="Asp/Glu-ADT_sf_sub_c"/>
</dbReference>
<dbReference type="EC" id="6.3.5.-" evidence="1"/>
<dbReference type="EMBL" id="REGW02000009">
    <property type="protein sequence ID" value="KAE8292135.1"/>
    <property type="molecule type" value="Genomic_DNA"/>
</dbReference>
<dbReference type="GO" id="GO:0032543">
    <property type="term" value="P:mitochondrial translation"/>
    <property type="evidence" value="ECO:0007669"/>
    <property type="project" value="UniProtKB-UniRule"/>
</dbReference>
<dbReference type="InterPro" id="IPR029071">
    <property type="entry name" value="Ubiquitin-like_domsf"/>
</dbReference>
<dbReference type="GO" id="GO:0005524">
    <property type="term" value="F:ATP binding"/>
    <property type="evidence" value="ECO:0007669"/>
    <property type="project" value="UniProtKB-KW"/>
</dbReference>
<dbReference type="PROSITE" id="PS50053">
    <property type="entry name" value="UBIQUITIN_2"/>
    <property type="match status" value="2"/>
</dbReference>
<keyword evidence="1" id="KW-0067">ATP-binding</keyword>
<dbReference type="GO" id="GO:0016740">
    <property type="term" value="F:transferase activity"/>
    <property type="evidence" value="ECO:0007669"/>
    <property type="project" value="UniProtKB-KW"/>
</dbReference>
<feature type="domain" description="Ubiquitin-like" evidence="2">
    <location>
        <begin position="176"/>
        <end position="255"/>
    </location>
</feature>
<sequence length="330" mass="36884">MSVISIAAKRGLSLKIFRPWCNLLTNSASSTRVTCLWSSTKVPEAATWEPVPESQLPPPAHVPADLVDKLERLALVDFRTKQGLDCLEKAIRFADQLHVVDTSGVEPMDSVLEDRALNLRGDAVVEGDCAEELLQLSKNTVEEYFVAPPGNIPLPTREERTAMLKHSDDRKDTLIMDINIVMLDGKTHILRVNPHDTVGSLKMLIYDKVGVPPQKQKLIFVNGQRTPLSDDFQCIGDYGLQSGSQVSLLITQPKTFQVFLNNLQGQKSTYDIKPDETVMNFKRRVEQRAGVPVNQQRLLHQSRELLDGKLSDYDVKELSTINMTGRLRGG</sequence>
<comment type="catalytic activity">
    <reaction evidence="1">
        <text>L-glutamyl-tRNA(Gln) + L-glutamine + ATP + H2O = L-glutaminyl-tRNA(Gln) + L-glutamate + ADP + phosphate + H(+)</text>
        <dbReference type="Rhea" id="RHEA:17521"/>
        <dbReference type="Rhea" id="RHEA-COMP:9681"/>
        <dbReference type="Rhea" id="RHEA-COMP:9684"/>
        <dbReference type="ChEBI" id="CHEBI:15377"/>
        <dbReference type="ChEBI" id="CHEBI:15378"/>
        <dbReference type="ChEBI" id="CHEBI:29985"/>
        <dbReference type="ChEBI" id="CHEBI:30616"/>
        <dbReference type="ChEBI" id="CHEBI:43474"/>
        <dbReference type="ChEBI" id="CHEBI:58359"/>
        <dbReference type="ChEBI" id="CHEBI:78520"/>
        <dbReference type="ChEBI" id="CHEBI:78521"/>
        <dbReference type="ChEBI" id="CHEBI:456216"/>
    </reaction>
</comment>
<comment type="function">
    <text evidence="1">Allows the formation of correctly charged Gln-tRNA(Gln) through the transamidation of misacylated Glu-tRNA(Gln) in the mitochondria. The reaction takes place in the presence of glutamine and ATP through an activated gamma-phospho-Glu-tRNA(Gln).</text>
</comment>
<comment type="subcellular location">
    <subcellularLocation>
        <location evidence="1">Mitochondrion</location>
    </subcellularLocation>
</comment>
<keyword evidence="1" id="KW-0648">Protein biosynthesis</keyword>
<evidence type="ECO:0000313" key="3">
    <source>
        <dbReference type="EMBL" id="KAE8292135.1"/>
    </source>
</evidence>
<comment type="similarity">
    <text evidence="1">Belongs to the GatC family.</text>
</comment>
<evidence type="ECO:0000313" key="4">
    <source>
        <dbReference type="Proteomes" id="UP000424527"/>
    </source>
</evidence>
<gene>
    <name evidence="1" type="primary">GATC</name>
    <name evidence="3" type="ORF">D5F01_LYC09501</name>
</gene>
<dbReference type="InterPro" id="IPR000626">
    <property type="entry name" value="Ubiquitin-like_dom"/>
</dbReference>
<organism evidence="3 4">
    <name type="scientific">Larimichthys crocea</name>
    <name type="common">Large yellow croaker</name>
    <name type="synonym">Pseudosciaena crocea</name>
    <dbReference type="NCBI Taxonomy" id="215358"/>
    <lineage>
        <taxon>Eukaryota</taxon>
        <taxon>Metazoa</taxon>
        <taxon>Chordata</taxon>
        <taxon>Craniata</taxon>
        <taxon>Vertebrata</taxon>
        <taxon>Euteleostomi</taxon>
        <taxon>Actinopterygii</taxon>
        <taxon>Neopterygii</taxon>
        <taxon>Teleostei</taxon>
        <taxon>Neoteleostei</taxon>
        <taxon>Acanthomorphata</taxon>
        <taxon>Eupercaria</taxon>
        <taxon>Sciaenidae</taxon>
        <taxon>Larimichthys</taxon>
    </lineage>
</organism>
<dbReference type="InterPro" id="IPR003837">
    <property type="entry name" value="GatC"/>
</dbReference>